<proteinExistence type="predicted"/>
<keyword evidence="1" id="KW-0812">Transmembrane</keyword>
<feature type="transmembrane region" description="Helical" evidence="1">
    <location>
        <begin position="450"/>
        <end position="471"/>
    </location>
</feature>
<dbReference type="Pfam" id="PF12040">
    <property type="entry name" value="DUF3526"/>
    <property type="match status" value="1"/>
</dbReference>
<organism evidence="2 3">
    <name type="scientific">Noviherbaspirillum album</name>
    <dbReference type="NCBI Taxonomy" id="3080276"/>
    <lineage>
        <taxon>Bacteria</taxon>
        <taxon>Pseudomonadati</taxon>
        <taxon>Pseudomonadota</taxon>
        <taxon>Betaproteobacteria</taxon>
        <taxon>Burkholderiales</taxon>
        <taxon>Oxalobacteraceae</taxon>
        <taxon>Noviherbaspirillum</taxon>
    </lineage>
</organism>
<name>A0ABU6JEH3_9BURK</name>
<accession>A0ABU6JEH3</accession>
<gene>
    <name evidence="2" type="ORF">RY831_23130</name>
</gene>
<evidence type="ECO:0000256" key="1">
    <source>
        <dbReference type="SAM" id="Phobius"/>
    </source>
</evidence>
<feature type="transmembrane region" description="Helical" evidence="1">
    <location>
        <begin position="179"/>
        <end position="207"/>
    </location>
</feature>
<dbReference type="PANTHER" id="PTHR43471:SF1">
    <property type="entry name" value="ABC TRANSPORTER PERMEASE PROTEIN NOSY-RELATED"/>
    <property type="match status" value="1"/>
</dbReference>
<keyword evidence="1" id="KW-0472">Membrane</keyword>
<evidence type="ECO:0000313" key="3">
    <source>
        <dbReference type="Proteomes" id="UP001352263"/>
    </source>
</evidence>
<feature type="transmembrane region" description="Helical" evidence="1">
    <location>
        <begin position="247"/>
        <end position="266"/>
    </location>
</feature>
<dbReference type="Proteomes" id="UP001352263">
    <property type="component" value="Unassembled WGS sequence"/>
</dbReference>
<keyword evidence="1" id="KW-1133">Transmembrane helix</keyword>
<comment type="caution">
    <text evidence="2">The sequence shown here is derived from an EMBL/GenBank/DDBJ whole genome shotgun (WGS) entry which is preliminary data.</text>
</comment>
<feature type="transmembrane region" description="Helical" evidence="1">
    <location>
        <begin position="139"/>
        <end position="158"/>
    </location>
</feature>
<dbReference type="PANTHER" id="PTHR43471">
    <property type="entry name" value="ABC TRANSPORTER PERMEASE"/>
    <property type="match status" value="1"/>
</dbReference>
<dbReference type="RefSeq" id="WP_326508746.1">
    <property type="nucleotide sequence ID" value="NZ_JAWIIV010000025.1"/>
</dbReference>
<keyword evidence="3" id="KW-1185">Reference proteome</keyword>
<reference evidence="2 3" key="1">
    <citation type="submission" date="2023-10" db="EMBL/GenBank/DDBJ databases">
        <title>Noviherbaspirillum sp. CPCC 100848 genome assembly.</title>
        <authorList>
            <person name="Li X.Y."/>
            <person name="Fang X.M."/>
        </authorList>
    </citation>
    <scope>NUCLEOTIDE SEQUENCE [LARGE SCALE GENOMIC DNA]</scope>
    <source>
        <strain evidence="2 3">CPCC 100848</strain>
    </source>
</reference>
<dbReference type="EMBL" id="JAWIIV010000025">
    <property type="protein sequence ID" value="MEC4722066.1"/>
    <property type="molecule type" value="Genomic_DNA"/>
</dbReference>
<dbReference type="InterPro" id="IPR021913">
    <property type="entry name" value="DUF3526"/>
</dbReference>
<protein>
    <submittedName>
        <fullName evidence="2">DUF3526 domain-containing protein</fullName>
    </submittedName>
</protein>
<evidence type="ECO:0000313" key="2">
    <source>
        <dbReference type="EMBL" id="MEC4722066.1"/>
    </source>
</evidence>
<feature type="transmembrane region" description="Helical" evidence="1">
    <location>
        <begin position="27"/>
        <end position="47"/>
    </location>
</feature>
<sequence>MKARTASWQTVRAVTREEWRALLRSRVALSAVAVMLLLTLTATLVGFEHRHAIESERNRFQSLADQQWNAQPDRHPHRVSHYGHYVFRPLSPLAFFDFGVDPFTGHTLYLEGHRQNSANFSDAGQSSVLLRFGLLTPAFVLQTLVPLLIGFLAFGSIARERERGQLRFSIAQGISGRNLLLGKLLAHALVAGLLALPAFAGIAWLAFTSAGTAPAALLMLAGYTLYLLMWTCAAVAISAFSARARDALIVFTGLWIAVVILLPRMIPDLASHRIVLPTRIETDVAIHKDLAAIGDSHNPDDPYFRDFREKTLARYGVKKIEDLPVNYGGLLMAEGERMTSDLFDRYMQDGFQRQQAQSNWVHAFSPISPTIAVRRLSAALAGSDGDSYARFLNDAERYRYALIQALNRMHAEQVHYHNDKEQRISRNNWQALPRFSPDPRPVAAILGTHVLPSFAVLSGWLAALMLAIALLGKRLERRAA</sequence>
<dbReference type="Pfam" id="PF12679">
    <property type="entry name" value="ABC2_membrane_2"/>
    <property type="match status" value="1"/>
</dbReference>
<feature type="transmembrane region" description="Helical" evidence="1">
    <location>
        <begin position="213"/>
        <end position="240"/>
    </location>
</feature>